<comment type="subcellular location">
    <subcellularLocation>
        <location evidence="1">Membrane</location>
        <topology evidence="1">Multi-pass membrane protein</topology>
    </subcellularLocation>
</comment>
<dbReference type="GO" id="GO:0016020">
    <property type="term" value="C:membrane"/>
    <property type="evidence" value="ECO:0007669"/>
    <property type="project" value="UniProtKB-SubCell"/>
</dbReference>
<evidence type="ECO:0000259" key="7">
    <source>
        <dbReference type="Pfam" id="PF20684"/>
    </source>
</evidence>
<keyword evidence="2 6" id="KW-0812">Transmembrane</keyword>
<reference evidence="8" key="1">
    <citation type="submission" date="2023-10" db="EMBL/GenBank/DDBJ databases">
        <authorList>
            <person name="Hackl T."/>
        </authorList>
    </citation>
    <scope>NUCLEOTIDE SEQUENCE</scope>
</reference>
<keyword evidence="4 6" id="KW-0472">Membrane</keyword>
<dbReference type="PANTHER" id="PTHR33048:SF158">
    <property type="entry name" value="MEMBRANE PROTEIN PTH11-LIKE, PUTATIVE-RELATED"/>
    <property type="match status" value="1"/>
</dbReference>
<protein>
    <submittedName>
        <fullName evidence="8">Uu.00g116070.m01.CDS01</fullName>
    </submittedName>
</protein>
<feature type="transmembrane region" description="Helical" evidence="6">
    <location>
        <begin position="93"/>
        <end position="111"/>
    </location>
</feature>
<dbReference type="InterPro" id="IPR052337">
    <property type="entry name" value="SAT4-like"/>
</dbReference>
<dbReference type="AlphaFoldDB" id="A0AAI8YED7"/>
<dbReference type="EMBL" id="CAUWAG010000006">
    <property type="protein sequence ID" value="CAJ2504213.1"/>
    <property type="molecule type" value="Genomic_DNA"/>
</dbReference>
<gene>
    <name evidence="8" type="ORF">KHLLAP_LOCUS4681</name>
</gene>
<evidence type="ECO:0000256" key="4">
    <source>
        <dbReference type="ARBA" id="ARBA00023136"/>
    </source>
</evidence>
<keyword evidence="3 6" id="KW-1133">Transmembrane helix</keyword>
<name>A0AAI8YED7_9PEZI</name>
<evidence type="ECO:0000256" key="2">
    <source>
        <dbReference type="ARBA" id="ARBA00022692"/>
    </source>
</evidence>
<sequence length="396" mass="43803">MSSQWSQGVVPPPAGVTPNFVDPPNQMTENIAIHTVFLTLSTLAVAMRIYTRVHISRVNLGADDLLRHLPLCTCKLLPSLELQVHGLTSNRQCATAAWSGLLLECFHWGIGRHIWEEPATWLVSALKFQTIASQVYLVAATAIKLSLLFLYRRLFNLKKKAKYFVNGGIVVVLLMGIALLLAIIFFCTPVRKAWDDSVEGHCSDPAPVSYLSGVWNAAVDVYVLILPVPLLWGLNMSPRQKLRLGAVFGIGIFACAASLVRLGFTPLLQSDLDSTYNIASVSVWATLEINVGLICSCLMLLPAFLRYHLSESTKSYFCAITLNVTRSGRNPSAKNAHQWQGYHHKVHSDPRNLVVSGGKEHHHHQITRTDTFTLETIHVPADLERGATTHQPGRAF</sequence>
<evidence type="ECO:0000256" key="5">
    <source>
        <dbReference type="ARBA" id="ARBA00038359"/>
    </source>
</evidence>
<feature type="domain" description="Rhodopsin" evidence="7">
    <location>
        <begin position="47"/>
        <end position="304"/>
    </location>
</feature>
<keyword evidence="9" id="KW-1185">Reference proteome</keyword>
<dbReference type="Proteomes" id="UP001295740">
    <property type="component" value="Unassembled WGS sequence"/>
</dbReference>
<proteinExistence type="inferred from homology"/>
<evidence type="ECO:0000256" key="1">
    <source>
        <dbReference type="ARBA" id="ARBA00004141"/>
    </source>
</evidence>
<evidence type="ECO:0000313" key="8">
    <source>
        <dbReference type="EMBL" id="CAJ2504213.1"/>
    </source>
</evidence>
<evidence type="ECO:0000256" key="3">
    <source>
        <dbReference type="ARBA" id="ARBA00022989"/>
    </source>
</evidence>
<dbReference type="Pfam" id="PF20684">
    <property type="entry name" value="Fung_rhodopsin"/>
    <property type="match status" value="1"/>
</dbReference>
<dbReference type="InterPro" id="IPR049326">
    <property type="entry name" value="Rhodopsin_dom_fungi"/>
</dbReference>
<evidence type="ECO:0000313" key="9">
    <source>
        <dbReference type="Proteomes" id="UP001295740"/>
    </source>
</evidence>
<feature type="transmembrane region" description="Helical" evidence="6">
    <location>
        <begin position="244"/>
        <end position="264"/>
    </location>
</feature>
<accession>A0AAI8YED7</accession>
<organism evidence="8 9">
    <name type="scientific">Anthostomella pinea</name>
    <dbReference type="NCBI Taxonomy" id="933095"/>
    <lineage>
        <taxon>Eukaryota</taxon>
        <taxon>Fungi</taxon>
        <taxon>Dikarya</taxon>
        <taxon>Ascomycota</taxon>
        <taxon>Pezizomycotina</taxon>
        <taxon>Sordariomycetes</taxon>
        <taxon>Xylariomycetidae</taxon>
        <taxon>Xylariales</taxon>
        <taxon>Xylariaceae</taxon>
        <taxon>Anthostomella</taxon>
    </lineage>
</organism>
<comment type="similarity">
    <text evidence="5">Belongs to the SAT4 family.</text>
</comment>
<feature type="transmembrane region" description="Helical" evidence="6">
    <location>
        <begin position="131"/>
        <end position="151"/>
    </location>
</feature>
<feature type="transmembrane region" description="Helical" evidence="6">
    <location>
        <begin position="31"/>
        <end position="50"/>
    </location>
</feature>
<feature type="transmembrane region" description="Helical" evidence="6">
    <location>
        <begin position="213"/>
        <end position="232"/>
    </location>
</feature>
<feature type="transmembrane region" description="Helical" evidence="6">
    <location>
        <begin position="284"/>
        <end position="305"/>
    </location>
</feature>
<dbReference type="PANTHER" id="PTHR33048">
    <property type="entry name" value="PTH11-LIKE INTEGRAL MEMBRANE PROTEIN (AFU_ORTHOLOGUE AFUA_5G11245)"/>
    <property type="match status" value="1"/>
</dbReference>
<evidence type="ECO:0000256" key="6">
    <source>
        <dbReference type="SAM" id="Phobius"/>
    </source>
</evidence>
<comment type="caution">
    <text evidence="8">The sequence shown here is derived from an EMBL/GenBank/DDBJ whole genome shotgun (WGS) entry which is preliminary data.</text>
</comment>
<feature type="transmembrane region" description="Helical" evidence="6">
    <location>
        <begin position="163"/>
        <end position="186"/>
    </location>
</feature>